<feature type="domain" description="FAD-binding PCMH-type" evidence="20">
    <location>
        <begin position="53"/>
        <end position="217"/>
    </location>
</feature>
<dbReference type="Pfam" id="PF01565">
    <property type="entry name" value="FAD_binding_4"/>
    <property type="match status" value="1"/>
</dbReference>
<dbReference type="Pfam" id="PF02873">
    <property type="entry name" value="MurB_C"/>
    <property type="match status" value="1"/>
</dbReference>
<evidence type="ECO:0000259" key="20">
    <source>
        <dbReference type="PROSITE" id="PS51387"/>
    </source>
</evidence>
<dbReference type="PANTHER" id="PTHR21071:SF4">
    <property type="entry name" value="UDP-N-ACETYLENOLPYRUVOYLGLUCOSAMINE REDUCTASE"/>
    <property type="match status" value="1"/>
</dbReference>
<evidence type="ECO:0000313" key="21">
    <source>
        <dbReference type="EMBL" id="MDT7043345.1"/>
    </source>
</evidence>
<evidence type="ECO:0000256" key="15">
    <source>
        <dbReference type="ARBA" id="ARBA00023306"/>
    </source>
</evidence>
<evidence type="ECO:0000256" key="10">
    <source>
        <dbReference type="ARBA" id="ARBA00022827"/>
    </source>
</evidence>
<dbReference type="InterPro" id="IPR011601">
    <property type="entry name" value="MurB_C"/>
</dbReference>
<evidence type="ECO:0000256" key="17">
    <source>
        <dbReference type="ARBA" id="ARBA00031026"/>
    </source>
</evidence>
<name>A0ABU3KA57_9BACT</name>
<dbReference type="InterPro" id="IPR036635">
    <property type="entry name" value="MurB_C_sf"/>
</dbReference>
<dbReference type="InterPro" id="IPR016169">
    <property type="entry name" value="FAD-bd_PCMH_sub2"/>
</dbReference>
<keyword evidence="9 19" id="KW-0285">Flavoprotein</keyword>
<dbReference type="Gene3D" id="3.30.465.10">
    <property type="match status" value="1"/>
</dbReference>
<evidence type="ECO:0000256" key="4">
    <source>
        <dbReference type="ARBA" id="ARBA00004752"/>
    </source>
</evidence>
<dbReference type="Proteomes" id="UP001250932">
    <property type="component" value="Unassembled WGS sequence"/>
</dbReference>
<proteinExistence type="inferred from homology"/>
<gene>
    <name evidence="19 21" type="primary">murB</name>
    <name evidence="21" type="ORF">PPG34_13375</name>
</gene>
<keyword evidence="15 19" id="KW-0131">Cell cycle</keyword>
<evidence type="ECO:0000256" key="14">
    <source>
        <dbReference type="ARBA" id="ARBA00023002"/>
    </source>
</evidence>
<keyword evidence="13 19" id="KW-0573">Peptidoglycan synthesis</keyword>
<evidence type="ECO:0000256" key="11">
    <source>
        <dbReference type="ARBA" id="ARBA00022857"/>
    </source>
</evidence>
<dbReference type="NCBIfam" id="TIGR00179">
    <property type="entry name" value="murB"/>
    <property type="match status" value="1"/>
</dbReference>
<dbReference type="InterPro" id="IPR006094">
    <property type="entry name" value="Oxid_FAD_bind_N"/>
</dbReference>
<comment type="caution">
    <text evidence="21">The sequence shown here is derived from an EMBL/GenBank/DDBJ whole genome shotgun (WGS) entry which is preliminary data.</text>
</comment>
<dbReference type="HAMAP" id="MF_00037">
    <property type="entry name" value="MurB"/>
    <property type="match status" value="1"/>
</dbReference>
<keyword evidence="12 19" id="KW-0133">Cell shape</keyword>
<accession>A0ABU3KA57</accession>
<dbReference type="EC" id="1.3.1.98" evidence="5 19"/>
<evidence type="ECO:0000256" key="12">
    <source>
        <dbReference type="ARBA" id="ARBA00022960"/>
    </source>
</evidence>
<evidence type="ECO:0000256" key="1">
    <source>
        <dbReference type="ARBA" id="ARBA00001974"/>
    </source>
</evidence>
<dbReference type="PANTHER" id="PTHR21071">
    <property type="entry name" value="UDP-N-ACETYLENOLPYRUVOYLGLUCOSAMINE REDUCTASE"/>
    <property type="match status" value="1"/>
</dbReference>
<feature type="active site" evidence="19">
    <location>
        <position position="198"/>
    </location>
</feature>
<evidence type="ECO:0000256" key="18">
    <source>
        <dbReference type="ARBA" id="ARBA00048914"/>
    </source>
</evidence>
<evidence type="ECO:0000256" key="2">
    <source>
        <dbReference type="ARBA" id="ARBA00003921"/>
    </source>
</evidence>
<dbReference type="InterPro" id="IPR016166">
    <property type="entry name" value="FAD-bd_PCMH"/>
</dbReference>
<dbReference type="NCBIfam" id="NF010480">
    <property type="entry name" value="PRK13905.1"/>
    <property type="match status" value="1"/>
</dbReference>
<organism evidence="21 22">
    <name type="scientific">Candidatus Nitronereus thalassa</name>
    <dbReference type="NCBI Taxonomy" id="3020898"/>
    <lineage>
        <taxon>Bacteria</taxon>
        <taxon>Pseudomonadati</taxon>
        <taxon>Nitrospirota</taxon>
        <taxon>Nitrospiria</taxon>
        <taxon>Nitrospirales</taxon>
        <taxon>Nitrospiraceae</taxon>
        <taxon>Candidatus Nitronereus</taxon>
    </lineage>
</organism>
<comment type="similarity">
    <text evidence="19">Belongs to the MurB family.</text>
</comment>
<dbReference type="InterPro" id="IPR036318">
    <property type="entry name" value="FAD-bd_PCMH-like_sf"/>
</dbReference>
<evidence type="ECO:0000256" key="13">
    <source>
        <dbReference type="ARBA" id="ARBA00022984"/>
    </source>
</evidence>
<dbReference type="PROSITE" id="PS51387">
    <property type="entry name" value="FAD_PCMH"/>
    <property type="match status" value="1"/>
</dbReference>
<sequence length="323" mass="34647">MPVNTLMTRLPDNARSHLKPSMIKHHDLITAVREIRGTVTFDASLRELTTLRIGGQADALVVPEDIEDVRRLVAQAYTAQVPLFVLGGTNVLIRDGGIRGIVVSLSKLTTIKVEGDESTVVYAGAGVRMPTLLGFAGGQSLSGLEWAAGIPGTVGGAVVMNAGTHLGEMKDCLQAIQLVNSEGRMVVYPASTLAFSYRKANVPEGIVVGAWLQLTRSAQAKVESATKSYLQYRKNTQPLTQPNAGSVFKNPPKMSAGQLIEEAGLKGLRIGDAQISSKHGNFIVNLGNARAMDAILLIKKIQQDVFHRTGIMLELEWKIVGEG</sequence>
<evidence type="ECO:0000256" key="16">
    <source>
        <dbReference type="ARBA" id="ARBA00023316"/>
    </source>
</evidence>
<dbReference type="SUPFAM" id="SSF56194">
    <property type="entry name" value="Uridine diphospho-N-Acetylenolpyruvylglucosamine reductase, MurB, C-terminal domain"/>
    <property type="match status" value="1"/>
</dbReference>
<protein>
    <recommendedName>
        <fullName evidence="6 19">UDP-N-acetylenolpyruvoylglucosamine reductase</fullName>
        <ecNumber evidence="5 19">1.3.1.98</ecNumber>
    </recommendedName>
    <alternativeName>
        <fullName evidence="17 19">UDP-N-acetylmuramate dehydrogenase</fullName>
    </alternativeName>
</protein>
<comment type="pathway">
    <text evidence="4 19">Cell wall biogenesis; peptidoglycan biosynthesis.</text>
</comment>
<keyword evidence="8 19" id="KW-0132">Cell division</keyword>
<keyword evidence="10 19" id="KW-0274">FAD</keyword>
<keyword evidence="14 19" id="KW-0560">Oxidoreductase</keyword>
<dbReference type="Gene3D" id="3.30.43.10">
    <property type="entry name" value="Uridine Diphospho-n-acetylenolpyruvylglucosamine Reductase, domain 2"/>
    <property type="match status" value="1"/>
</dbReference>
<evidence type="ECO:0000256" key="6">
    <source>
        <dbReference type="ARBA" id="ARBA00015188"/>
    </source>
</evidence>
<feature type="active site" description="Proton donor" evidence="19">
    <location>
        <position position="246"/>
    </location>
</feature>
<evidence type="ECO:0000313" key="22">
    <source>
        <dbReference type="Proteomes" id="UP001250932"/>
    </source>
</evidence>
<evidence type="ECO:0000256" key="5">
    <source>
        <dbReference type="ARBA" id="ARBA00012518"/>
    </source>
</evidence>
<dbReference type="InterPro" id="IPR003170">
    <property type="entry name" value="MurB"/>
</dbReference>
<comment type="cofactor">
    <cofactor evidence="1 19">
        <name>FAD</name>
        <dbReference type="ChEBI" id="CHEBI:57692"/>
    </cofactor>
</comment>
<evidence type="ECO:0000256" key="7">
    <source>
        <dbReference type="ARBA" id="ARBA00022490"/>
    </source>
</evidence>
<evidence type="ECO:0000256" key="19">
    <source>
        <dbReference type="HAMAP-Rule" id="MF_00037"/>
    </source>
</evidence>
<keyword evidence="22" id="KW-1185">Reference proteome</keyword>
<dbReference type="InterPro" id="IPR016167">
    <property type="entry name" value="FAD-bd_PCMH_sub1"/>
</dbReference>
<reference evidence="21 22" key="1">
    <citation type="journal article" date="2023" name="ISME J.">
        <title>Cultivation and genomic characterization of novel and ubiquitous marine nitrite-oxidizing bacteria from the Nitrospirales.</title>
        <authorList>
            <person name="Mueller A.J."/>
            <person name="Daebeler A."/>
            <person name="Herbold C.W."/>
            <person name="Kirkegaard R.H."/>
            <person name="Daims H."/>
        </authorList>
    </citation>
    <scope>NUCLEOTIDE SEQUENCE [LARGE SCALE GENOMIC DNA]</scope>
    <source>
        <strain evidence="21 22">EB</strain>
    </source>
</reference>
<dbReference type="Gene3D" id="3.90.78.10">
    <property type="entry name" value="UDP-N-acetylenolpyruvoylglucosamine reductase, C-terminal domain"/>
    <property type="match status" value="1"/>
</dbReference>
<comment type="function">
    <text evidence="2 19">Cell wall formation.</text>
</comment>
<evidence type="ECO:0000256" key="8">
    <source>
        <dbReference type="ARBA" id="ARBA00022618"/>
    </source>
</evidence>
<dbReference type="GO" id="GO:0008762">
    <property type="term" value="F:UDP-N-acetylmuramate dehydrogenase activity"/>
    <property type="evidence" value="ECO:0007669"/>
    <property type="project" value="UniProtKB-EC"/>
</dbReference>
<feature type="active site" evidence="19">
    <location>
        <position position="316"/>
    </location>
</feature>
<dbReference type="RefSeq" id="WP_313833912.1">
    <property type="nucleotide sequence ID" value="NZ_JAQOUE010000001.1"/>
</dbReference>
<dbReference type="SUPFAM" id="SSF56176">
    <property type="entry name" value="FAD-binding/transporter-associated domain-like"/>
    <property type="match status" value="1"/>
</dbReference>
<evidence type="ECO:0000256" key="3">
    <source>
        <dbReference type="ARBA" id="ARBA00004496"/>
    </source>
</evidence>
<keyword evidence="11 19" id="KW-0521">NADP</keyword>
<comment type="catalytic activity">
    <reaction evidence="18 19">
        <text>UDP-N-acetyl-alpha-D-muramate + NADP(+) = UDP-N-acetyl-3-O-(1-carboxyvinyl)-alpha-D-glucosamine + NADPH + H(+)</text>
        <dbReference type="Rhea" id="RHEA:12248"/>
        <dbReference type="ChEBI" id="CHEBI:15378"/>
        <dbReference type="ChEBI" id="CHEBI:57783"/>
        <dbReference type="ChEBI" id="CHEBI:58349"/>
        <dbReference type="ChEBI" id="CHEBI:68483"/>
        <dbReference type="ChEBI" id="CHEBI:70757"/>
        <dbReference type="EC" id="1.3.1.98"/>
    </reaction>
</comment>
<keyword evidence="7 19" id="KW-0963">Cytoplasm</keyword>
<keyword evidence="16 19" id="KW-0961">Cell wall biogenesis/degradation</keyword>
<evidence type="ECO:0000256" key="9">
    <source>
        <dbReference type="ARBA" id="ARBA00022630"/>
    </source>
</evidence>
<comment type="subcellular location">
    <subcellularLocation>
        <location evidence="3 19">Cytoplasm</location>
    </subcellularLocation>
</comment>
<dbReference type="EMBL" id="JAQOUE010000001">
    <property type="protein sequence ID" value="MDT7043345.1"/>
    <property type="molecule type" value="Genomic_DNA"/>
</dbReference>